<dbReference type="PANTHER" id="PTHR31917:SF58">
    <property type="entry name" value="AGENET AND BROMO-ADJACENT HOMOLOGY (BAH) DOMAIN-CONTAINING PROTEIN"/>
    <property type="match status" value="1"/>
</dbReference>
<proteinExistence type="predicted"/>
<evidence type="ECO:0000313" key="4">
    <source>
        <dbReference type="Proteomes" id="UP000836841"/>
    </source>
</evidence>
<evidence type="ECO:0000313" key="3">
    <source>
        <dbReference type="EMBL" id="CAH2066193.1"/>
    </source>
</evidence>
<dbReference type="CDD" id="cd20403">
    <property type="entry name" value="Tudor_Agenet_FMRP-like_rpt2"/>
    <property type="match status" value="1"/>
</dbReference>
<dbReference type="Pfam" id="PF05641">
    <property type="entry name" value="Agenet"/>
    <property type="match status" value="1"/>
</dbReference>
<dbReference type="Pfam" id="PF00090">
    <property type="entry name" value="TSP_1"/>
    <property type="match status" value="1"/>
</dbReference>
<dbReference type="InterPro" id="IPR000884">
    <property type="entry name" value="TSP1_rpt"/>
</dbReference>
<evidence type="ECO:0000256" key="1">
    <source>
        <dbReference type="SAM" id="MobiDB-lite"/>
    </source>
</evidence>
<dbReference type="CDD" id="cd20405">
    <property type="entry name" value="Tudor_Agenet_AtDUF_rpt1_3"/>
    <property type="match status" value="1"/>
</dbReference>
<evidence type="ECO:0000259" key="2">
    <source>
        <dbReference type="SMART" id="SM00743"/>
    </source>
</evidence>
<feature type="domain" description="Agenet" evidence="2">
    <location>
        <begin position="140"/>
        <end position="206"/>
    </location>
</feature>
<dbReference type="InterPro" id="IPR014002">
    <property type="entry name" value="Agenet_dom_plant"/>
</dbReference>
<dbReference type="Proteomes" id="UP000836841">
    <property type="component" value="Chromosome 5"/>
</dbReference>
<dbReference type="AlphaFoldDB" id="A0AAU9SHQ3"/>
<accession>A0AAU9SHQ3</accession>
<dbReference type="PANTHER" id="PTHR31917">
    <property type="entry name" value="AGENET DOMAIN-CONTAINING PROTEIN-RELATED"/>
    <property type="match status" value="1"/>
</dbReference>
<protein>
    <recommendedName>
        <fullName evidence="2">Agenet domain-containing protein</fullName>
    </recommendedName>
</protein>
<keyword evidence="4" id="KW-1185">Reference proteome</keyword>
<dbReference type="SMART" id="SM00743">
    <property type="entry name" value="Agenet"/>
    <property type="match status" value="2"/>
</dbReference>
<organism evidence="3 4">
    <name type="scientific">Thlaspi arvense</name>
    <name type="common">Field penny-cress</name>
    <dbReference type="NCBI Taxonomy" id="13288"/>
    <lineage>
        <taxon>Eukaryota</taxon>
        <taxon>Viridiplantae</taxon>
        <taxon>Streptophyta</taxon>
        <taxon>Embryophyta</taxon>
        <taxon>Tracheophyta</taxon>
        <taxon>Spermatophyta</taxon>
        <taxon>Magnoliopsida</taxon>
        <taxon>eudicotyledons</taxon>
        <taxon>Gunneridae</taxon>
        <taxon>Pentapetalae</taxon>
        <taxon>rosids</taxon>
        <taxon>malvids</taxon>
        <taxon>Brassicales</taxon>
        <taxon>Brassicaceae</taxon>
        <taxon>Thlaspideae</taxon>
        <taxon>Thlaspi</taxon>
    </lineage>
</organism>
<dbReference type="EMBL" id="OU466861">
    <property type="protein sequence ID" value="CAH2066193.1"/>
    <property type="molecule type" value="Genomic_DNA"/>
</dbReference>
<dbReference type="InterPro" id="IPR008395">
    <property type="entry name" value="Agenet-like_dom"/>
</dbReference>
<reference evidence="3 4" key="1">
    <citation type="submission" date="2022-03" db="EMBL/GenBank/DDBJ databases">
        <authorList>
            <person name="Nunn A."/>
            <person name="Chopra R."/>
            <person name="Nunn A."/>
            <person name="Contreras Garrido A."/>
        </authorList>
    </citation>
    <scope>NUCLEOTIDE SEQUENCE [LARGE SCALE GENOMIC DNA]</scope>
</reference>
<gene>
    <name evidence="3" type="ORF">TAV2_LOCUS17727</name>
</gene>
<feature type="region of interest" description="Disordered" evidence="1">
    <location>
        <begin position="105"/>
        <end position="136"/>
    </location>
</feature>
<name>A0AAU9SHQ3_THLAR</name>
<sequence>MERRDGCADLAVVGRMKSSKCMSFRYALKKNRSVLKKLESIEDVADWLNSIVSGVTPHVAQVPATNMTEQSAGGLNIGTYMNGKFKKPRTDPGLEDSLVGCGGGIRSRKRRRSADDGKGDCKANPADASMCKSAKDGSSHHIKKGSLVEVLSQDSGLRGCWFRALIIKKHKDKVKVQYQDIKDADDESKKLEEWILASQVAASDHLGLRNPGRKIVRPNPKPSKENDVWAVGVGVPVDVWWCDGWWEGIVAQQVSEEKFEVYLPGEKKMSVFHRSDLRQSLEWSADEWVHMKPRSDLVSSVLSLKEKKKEVEMKHDEKLSEVCVGDGVMSTKGEAKHTISLPVATSNKSSTKPPVVPDLLKDVLVSELKWNASKKRTARCCPRLTDGFSGERSPDCEKCSSMGDSLFSASVSVRRKRNRIVSRCPHKPSLTDGFSSERSLDCENGGKFMGDSVFGSSVGQHLSGLLMSR</sequence>
<feature type="domain" description="Agenet" evidence="2">
    <location>
        <begin position="227"/>
        <end position="285"/>
    </location>
</feature>